<name>A0ABN9PI27_9DINO</name>
<organism evidence="6 7">
    <name type="scientific">Prorocentrum cordatum</name>
    <dbReference type="NCBI Taxonomy" id="2364126"/>
    <lineage>
        <taxon>Eukaryota</taxon>
        <taxon>Sar</taxon>
        <taxon>Alveolata</taxon>
        <taxon>Dinophyceae</taxon>
        <taxon>Prorocentrales</taxon>
        <taxon>Prorocentraceae</taxon>
        <taxon>Prorocentrum</taxon>
    </lineage>
</organism>
<proteinExistence type="predicted"/>
<dbReference type="CDD" id="cd00030">
    <property type="entry name" value="C2"/>
    <property type="match status" value="1"/>
</dbReference>
<keyword evidence="4" id="KW-0732">Signal</keyword>
<gene>
    <name evidence="6" type="ORF">PCOR1329_LOCUS3131</name>
</gene>
<keyword evidence="2" id="KW-0106">Calcium</keyword>
<keyword evidence="1" id="KW-0479">Metal-binding</keyword>
<feature type="non-terminal residue" evidence="6">
    <location>
        <position position="269"/>
    </location>
</feature>
<dbReference type="SUPFAM" id="SSF49562">
    <property type="entry name" value="C2 domain (Calcium/lipid-binding domain, CaLB)"/>
    <property type="match status" value="1"/>
</dbReference>
<protein>
    <recommendedName>
        <fullName evidence="5">C2 domain-containing protein</fullName>
    </recommendedName>
</protein>
<dbReference type="SMART" id="SM00239">
    <property type="entry name" value="C2"/>
    <property type="match status" value="1"/>
</dbReference>
<keyword evidence="7" id="KW-1185">Reference proteome</keyword>
<evidence type="ECO:0000313" key="7">
    <source>
        <dbReference type="Proteomes" id="UP001189429"/>
    </source>
</evidence>
<evidence type="ECO:0000256" key="1">
    <source>
        <dbReference type="ARBA" id="ARBA00022723"/>
    </source>
</evidence>
<dbReference type="PROSITE" id="PS50004">
    <property type="entry name" value="C2"/>
    <property type="match status" value="1"/>
</dbReference>
<dbReference type="InterPro" id="IPR000008">
    <property type="entry name" value="C2_dom"/>
</dbReference>
<evidence type="ECO:0000256" key="4">
    <source>
        <dbReference type="SAM" id="SignalP"/>
    </source>
</evidence>
<dbReference type="PANTHER" id="PTHR45911">
    <property type="entry name" value="C2 DOMAIN-CONTAINING PROTEIN"/>
    <property type="match status" value="1"/>
</dbReference>
<dbReference type="EMBL" id="CAUYUJ010000795">
    <property type="protein sequence ID" value="CAK0792596.1"/>
    <property type="molecule type" value="Genomic_DNA"/>
</dbReference>
<evidence type="ECO:0000256" key="3">
    <source>
        <dbReference type="SAM" id="MobiDB-lite"/>
    </source>
</evidence>
<feature type="region of interest" description="Disordered" evidence="3">
    <location>
        <begin position="217"/>
        <end position="269"/>
    </location>
</feature>
<sequence length="269" mass="28760">PRFLCSRSLCSSPSRLLSLSLLPFAPPGVAAVRRSPGPAANAQMSALCGRRPPHAVDLEGGADTLYARSAMSPERAHAPAAPAAGPSLTVVGASGLRAADSNGSSDPYCTCKLQGDNHRLFKTNIVRRSLNPTWNFFYALPDSTRGRVLKFEVWDHDAFTKDDFLGTASLLVSRNPCDASREFPLELRLVGESYMGNIAEGSLKLILRGLLPSDEPHHRGRPRLLRGPRGVHAPSRSPTSGFPRRATVGAATPPECLAPPGLRTNSDAH</sequence>
<reference evidence="6" key="1">
    <citation type="submission" date="2023-10" db="EMBL/GenBank/DDBJ databases">
        <authorList>
            <person name="Chen Y."/>
            <person name="Shah S."/>
            <person name="Dougan E. K."/>
            <person name="Thang M."/>
            <person name="Chan C."/>
        </authorList>
    </citation>
    <scope>NUCLEOTIDE SEQUENCE [LARGE SCALE GENOMIC DNA]</scope>
</reference>
<feature type="signal peptide" evidence="4">
    <location>
        <begin position="1"/>
        <end position="31"/>
    </location>
</feature>
<feature type="non-terminal residue" evidence="6">
    <location>
        <position position="1"/>
    </location>
</feature>
<comment type="caution">
    <text evidence="6">The sequence shown here is derived from an EMBL/GenBank/DDBJ whole genome shotgun (WGS) entry which is preliminary data.</text>
</comment>
<evidence type="ECO:0000313" key="6">
    <source>
        <dbReference type="EMBL" id="CAK0792596.1"/>
    </source>
</evidence>
<evidence type="ECO:0000256" key="2">
    <source>
        <dbReference type="ARBA" id="ARBA00022837"/>
    </source>
</evidence>
<dbReference type="Pfam" id="PF00168">
    <property type="entry name" value="C2"/>
    <property type="match status" value="1"/>
</dbReference>
<feature type="domain" description="C2" evidence="5">
    <location>
        <begin position="65"/>
        <end position="187"/>
    </location>
</feature>
<feature type="chain" id="PRO_5045076455" description="C2 domain-containing protein" evidence="4">
    <location>
        <begin position="32"/>
        <end position="269"/>
    </location>
</feature>
<dbReference type="Proteomes" id="UP001189429">
    <property type="component" value="Unassembled WGS sequence"/>
</dbReference>
<accession>A0ABN9PI27</accession>
<dbReference type="PRINTS" id="PR00360">
    <property type="entry name" value="C2DOMAIN"/>
</dbReference>
<dbReference type="InterPro" id="IPR035892">
    <property type="entry name" value="C2_domain_sf"/>
</dbReference>
<dbReference type="Gene3D" id="2.60.40.150">
    <property type="entry name" value="C2 domain"/>
    <property type="match status" value="1"/>
</dbReference>
<evidence type="ECO:0000259" key="5">
    <source>
        <dbReference type="PROSITE" id="PS50004"/>
    </source>
</evidence>